<name>A0ABV1KC53_9PSEU</name>
<organism evidence="5 6">
    <name type="scientific">Pseudonocardia nematodicida</name>
    <dbReference type="NCBI Taxonomy" id="1206997"/>
    <lineage>
        <taxon>Bacteria</taxon>
        <taxon>Bacillati</taxon>
        <taxon>Actinomycetota</taxon>
        <taxon>Actinomycetes</taxon>
        <taxon>Pseudonocardiales</taxon>
        <taxon>Pseudonocardiaceae</taxon>
        <taxon>Pseudonocardia</taxon>
    </lineage>
</organism>
<comment type="caution">
    <text evidence="5">The sequence shown here is derived from an EMBL/GenBank/DDBJ whole genome shotgun (WGS) entry which is preliminary data.</text>
</comment>
<dbReference type="SMART" id="SM00822">
    <property type="entry name" value="PKS_KR"/>
    <property type="match status" value="1"/>
</dbReference>
<keyword evidence="2 5" id="KW-0560">Oxidoreductase</keyword>
<comment type="similarity">
    <text evidence="1 3">Belongs to the short-chain dehydrogenases/reductases (SDR) family.</text>
</comment>
<reference evidence="5 6" key="1">
    <citation type="submission" date="2024-03" db="EMBL/GenBank/DDBJ databases">
        <title>Draft genome sequence of Pseudonocardia nematodicida JCM 31783.</title>
        <authorList>
            <person name="Butdee W."/>
            <person name="Duangmal K."/>
        </authorList>
    </citation>
    <scope>NUCLEOTIDE SEQUENCE [LARGE SCALE GENOMIC DNA]</scope>
    <source>
        <strain evidence="5 6">JCM 31783</strain>
    </source>
</reference>
<dbReference type="Pfam" id="PF00106">
    <property type="entry name" value="adh_short"/>
    <property type="match status" value="1"/>
</dbReference>
<evidence type="ECO:0000256" key="2">
    <source>
        <dbReference type="ARBA" id="ARBA00023002"/>
    </source>
</evidence>
<evidence type="ECO:0000259" key="4">
    <source>
        <dbReference type="SMART" id="SM00822"/>
    </source>
</evidence>
<dbReference type="InterPro" id="IPR020904">
    <property type="entry name" value="Sc_DH/Rdtase_CS"/>
</dbReference>
<dbReference type="PRINTS" id="PR00081">
    <property type="entry name" value="GDHRDH"/>
</dbReference>
<accession>A0ABV1KC53</accession>
<dbReference type="CDD" id="cd05233">
    <property type="entry name" value="SDR_c"/>
    <property type="match status" value="1"/>
</dbReference>
<dbReference type="SUPFAM" id="SSF51735">
    <property type="entry name" value="NAD(P)-binding Rossmann-fold domains"/>
    <property type="match status" value="1"/>
</dbReference>
<proteinExistence type="inferred from homology"/>
<gene>
    <name evidence="5" type="ORF">WIS52_16400</name>
</gene>
<dbReference type="PANTHER" id="PTHR43669">
    <property type="entry name" value="5-KETO-D-GLUCONATE 5-REDUCTASE"/>
    <property type="match status" value="1"/>
</dbReference>
<dbReference type="PROSITE" id="PS00061">
    <property type="entry name" value="ADH_SHORT"/>
    <property type="match status" value="1"/>
</dbReference>
<dbReference type="GO" id="GO:0016491">
    <property type="term" value="F:oxidoreductase activity"/>
    <property type="evidence" value="ECO:0007669"/>
    <property type="project" value="UniProtKB-KW"/>
</dbReference>
<dbReference type="EMBL" id="JBEDNQ010000006">
    <property type="protein sequence ID" value="MEQ3552056.1"/>
    <property type="molecule type" value="Genomic_DNA"/>
</dbReference>
<dbReference type="Proteomes" id="UP001494902">
    <property type="component" value="Unassembled WGS sequence"/>
</dbReference>
<evidence type="ECO:0000313" key="6">
    <source>
        <dbReference type="Proteomes" id="UP001494902"/>
    </source>
</evidence>
<dbReference type="PANTHER" id="PTHR43669:SF12">
    <property type="entry name" value="BLR5618 PROTEIN"/>
    <property type="match status" value="1"/>
</dbReference>
<keyword evidence="6" id="KW-1185">Reference proteome</keyword>
<sequence length="245" mass="24730">MSGVAVVTGAGSGVGEAVARALLGAGWRVALSGRRAERLEAVADGYPAALVVPADVADPESVAALFAAVGDRWGRVDLLVNNAGTFGPGGTVDEIAVEDWTATVATNLTGSFLCAREAFAAMRAQDPPGGRIINNGSISAHVPRPGSAAYTATKHAITGLTKSLSLDGRPFGIACGQIDIGNAATEMTAGIATGAVQADGSVRPEPTFDVRHVGDAVVQMAALPLDANVQFLTIAATAMPWLARG</sequence>
<dbReference type="InterPro" id="IPR057326">
    <property type="entry name" value="KR_dom"/>
</dbReference>
<dbReference type="InterPro" id="IPR002347">
    <property type="entry name" value="SDR_fam"/>
</dbReference>
<evidence type="ECO:0000256" key="3">
    <source>
        <dbReference type="RuleBase" id="RU000363"/>
    </source>
</evidence>
<evidence type="ECO:0000313" key="5">
    <source>
        <dbReference type="EMBL" id="MEQ3552056.1"/>
    </source>
</evidence>
<dbReference type="Gene3D" id="3.40.50.720">
    <property type="entry name" value="NAD(P)-binding Rossmann-like Domain"/>
    <property type="match status" value="1"/>
</dbReference>
<dbReference type="EC" id="1.-.-.-" evidence="5"/>
<evidence type="ECO:0000256" key="1">
    <source>
        <dbReference type="ARBA" id="ARBA00006484"/>
    </source>
</evidence>
<dbReference type="RefSeq" id="WP_349299124.1">
    <property type="nucleotide sequence ID" value="NZ_JBEDNQ010000006.1"/>
</dbReference>
<dbReference type="PRINTS" id="PR00080">
    <property type="entry name" value="SDRFAMILY"/>
</dbReference>
<protein>
    <submittedName>
        <fullName evidence="5">SDR family oxidoreductase</fullName>
        <ecNumber evidence="5">1.-.-.-</ecNumber>
    </submittedName>
</protein>
<feature type="domain" description="Ketoreductase" evidence="4">
    <location>
        <begin position="3"/>
        <end position="181"/>
    </location>
</feature>
<dbReference type="InterPro" id="IPR036291">
    <property type="entry name" value="NAD(P)-bd_dom_sf"/>
</dbReference>